<evidence type="ECO:0000313" key="2">
    <source>
        <dbReference type="Proteomes" id="UP001154114"/>
    </source>
</evidence>
<dbReference type="GO" id="GO:0005739">
    <property type="term" value="C:mitochondrion"/>
    <property type="evidence" value="ECO:0007669"/>
    <property type="project" value="TreeGrafter"/>
</dbReference>
<dbReference type="AlphaFoldDB" id="A0A9N8Q2Q0"/>
<accession>A0A9N8Q2Q0</accession>
<gene>
    <name evidence="1" type="ORF">CINC_LOCUS7444</name>
</gene>
<dbReference type="PANTHER" id="PTHR13338">
    <property type="entry name" value="UPF0240 PROTEIN"/>
    <property type="match status" value="1"/>
</dbReference>
<dbReference type="Proteomes" id="UP001154114">
    <property type="component" value="Chromosome 23"/>
</dbReference>
<dbReference type="PANTHER" id="PTHR13338:SF4">
    <property type="entry name" value="NADH DEHYDROGENASE [UBIQUINONE] 1 ALPHA SUBCOMPLEX ASSEMBLY FACTOR 4"/>
    <property type="match status" value="1"/>
</dbReference>
<organism evidence="1 2">
    <name type="scientific">Chrysodeixis includens</name>
    <name type="common">Soybean looper</name>
    <name type="synonym">Pseudoplusia includens</name>
    <dbReference type="NCBI Taxonomy" id="689277"/>
    <lineage>
        <taxon>Eukaryota</taxon>
        <taxon>Metazoa</taxon>
        <taxon>Ecdysozoa</taxon>
        <taxon>Arthropoda</taxon>
        <taxon>Hexapoda</taxon>
        <taxon>Insecta</taxon>
        <taxon>Pterygota</taxon>
        <taxon>Neoptera</taxon>
        <taxon>Endopterygota</taxon>
        <taxon>Lepidoptera</taxon>
        <taxon>Glossata</taxon>
        <taxon>Ditrysia</taxon>
        <taxon>Noctuoidea</taxon>
        <taxon>Noctuidae</taxon>
        <taxon>Plusiinae</taxon>
        <taxon>Chrysodeixis</taxon>
    </lineage>
</organism>
<sequence length="217" mass="25165">MGALMTRALRPIKSFNIENRAHRVISKEKPIPAPRYPDNIEDLKRTLEQNPDIDEKLDKKDEELDIRLKDVYVTSHGRPEVDVTEEMRLKAKSKRALPLDRTVPPEYDFGFKEPEKVTYGRTTLRDALNFISAHQTNPNEVTASKIALEYKLRVEDVESVLKYFKTYEVYLPETKTTPEMFVGPAALRKQLYKIDTKEIEDKKDSVVPDIEKKKDTA</sequence>
<evidence type="ECO:0000313" key="1">
    <source>
        <dbReference type="EMBL" id="CAD0205140.1"/>
    </source>
</evidence>
<keyword evidence="2" id="KW-1185">Reference proteome</keyword>
<proteinExistence type="predicted"/>
<protein>
    <recommendedName>
        <fullName evidence="3">Protein NDUFAF4 homolog</fullName>
    </recommendedName>
</protein>
<reference evidence="1" key="1">
    <citation type="submission" date="2021-12" db="EMBL/GenBank/DDBJ databases">
        <authorList>
            <person name="King R."/>
        </authorList>
    </citation>
    <scope>NUCLEOTIDE SEQUENCE</scope>
</reference>
<dbReference type="InterPro" id="IPR009622">
    <property type="entry name" value="NDUFAF4"/>
</dbReference>
<dbReference type="GO" id="GO:0032981">
    <property type="term" value="P:mitochondrial respiratory chain complex I assembly"/>
    <property type="evidence" value="ECO:0007669"/>
    <property type="project" value="InterPro"/>
</dbReference>
<evidence type="ECO:0008006" key="3">
    <source>
        <dbReference type="Google" id="ProtNLM"/>
    </source>
</evidence>
<dbReference type="OrthoDB" id="2434756at2759"/>
<dbReference type="EMBL" id="LR824026">
    <property type="protein sequence ID" value="CAD0205140.1"/>
    <property type="molecule type" value="Genomic_DNA"/>
</dbReference>
<name>A0A9N8Q2Q0_CHRIL</name>
<dbReference type="Pfam" id="PF06784">
    <property type="entry name" value="UPF0240"/>
    <property type="match status" value="1"/>
</dbReference>